<dbReference type="RefSeq" id="WP_068751619.1">
    <property type="nucleotide sequence ID" value="NZ_LR214441.1"/>
</dbReference>
<dbReference type="PANTHER" id="PTHR23513:SF18">
    <property type="entry name" value="INTEGRAL MEMBRANE PROTEIN"/>
    <property type="match status" value="1"/>
</dbReference>
<sequence>MLSVLRHRTYRHLFAAQVIALLGTGLLTVALGLLALDVAPDRAGAVLGLAMTIKMVAYVGVAPVISALVARLPRKPLLITADLVRAAVALSLPLVTEAWQIYVLIFLLQSASATFTPAFQALIPTVLPIEREYTRALSLSRLAYDMEALVSPMLAALLLTVAGYQNLFLGTVAGFATSSVLVAATTIPRVAAPPAAPFLSRLTGGTRQFWASVELRGLIGINLVVAAATAMVIVNSVVIVGTDLGRGHDDVALLLAAYGAGSMLVALAVPRLLDRRPDLRVMLAGAAVLPMALAAAAAVLAWVDAARAWPLLLGLWFAVGAATSAVLTPSARLLRRNSTEQTCPAVFAAQFSLSHACYLVTYPVAGVGGALLGLPGVALVLVAVAVPGLVWAARAWAPNRSTIPEPGRSAHMIDA</sequence>
<dbReference type="Pfam" id="PF07690">
    <property type="entry name" value="MFS_1"/>
    <property type="match status" value="1"/>
</dbReference>
<keyword evidence="5" id="KW-0472">Membrane</keyword>
<accession>A0A1C0AM87</accession>
<dbReference type="GO" id="GO:0022857">
    <property type="term" value="F:transmembrane transporter activity"/>
    <property type="evidence" value="ECO:0007669"/>
    <property type="project" value="InterPro"/>
</dbReference>
<keyword evidence="2" id="KW-1003">Cell membrane</keyword>
<gene>
    <name evidence="6" type="ORF">BCR15_04305</name>
</gene>
<evidence type="ECO:0000313" key="6">
    <source>
        <dbReference type="EMBL" id="OCL33861.1"/>
    </source>
</evidence>
<evidence type="ECO:0000256" key="5">
    <source>
        <dbReference type="ARBA" id="ARBA00023136"/>
    </source>
</evidence>
<proteinExistence type="predicted"/>
<organism evidence="6 7">
    <name type="scientific">Tessaracoccus lapidicaptus</name>
    <dbReference type="NCBI Taxonomy" id="1427523"/>
    <lineage>
        <taxon>Bacteria</taxon>
        <taxon>Bacillati</taxon>
        <taxon>Actinomycetota</taxon>
        <taxon>Actinomycetes</taxon>
        <taxon>Propionibacteriales</taxon>
        <taxon>Propionibacteriaceae</taxon>
        <taxon>Tessaracoccus</taxon>
    </lineage>
</organism>
<dbReference type="EMBL" id="MBQD01000021">
    <property type="protein sequence ID" value="OCL33861.1"/>
    <property type="molecule type" value="Genomic_DNA"/>
</dbReference>
<dbReference type="Proteomes" id="UP000093501">
    <property type="component" value="Unassembled WGS sequence"/>
</dbReference>
<dbReference type="InterPro" id="IPR036259">
    <property type="entry name" value="MFS_trans_sf"/>
</dbReference>
<dbReference type="PANTHER" id="PTHR23513">
    <property type="entry name" value="INTEGRAL MEMBRANE EFFLUX PROTEIN-RELATED"/>
    <property type="match status" value="1"/>
</dbReference>
<protein>
    <submittedName>
        <fullName evidence="6">MFS transporter</fullName>
    </submittedName>
</protein>
<reference evidence="7" key="1">
    <citation type="submission" date="2016-07" db="EMBL/GenBank/DDBJ databases">
        <authorList>
            <person name="Florea S."/>
            <person name="Webb J.S."/>
            <person name="Jaromczyk J."/>
            <person name="Schardl C.L."/>
        </authorList>
    </citation>
    <scope>NUCLEOTIDE SEQUENCE [LARGE SCALE GENOMIC DNA]</scope>
    <source>
        <strain evidence="7">IPBSL-7</strain>
    </source>
</reference>
<keyword evidence="3" id="KW-0812">Transmembrane</keyword>
<comment type="caution">
    <text evidence="6">The sequence shown here is derived from an EMBL/GenBank/DDBJ whole genome shotgun (WGS) entry which is preliminary data.</text>
</comment>
<evidence type="ECO:0000313" key="7">
    <source>
        <dbReference type="Proteomes" id="UP000093501"/>
    </source>
</evidence>
<keyword evidence="4" id="KW-1133">Transmembrane helix</keyword>
<evidence type="ECO:0000256" key="1">
    <source>
        <dbReference type="ARBA" id="ARBA00004651"/>
    </source>
</evidence>
<dbReference type="AlphaFoldDB" id="A0A1C0AM87"/>
<evidence type="ECO:0000256" key="4">
    <source>
        <dbReference type="ARBA" id="ARBA00022989"/>
    </source>
</evidence>
<comment type="subcellular location">
    <subcellularLocation>
        <location evidence="1">Cell membrane</location>
        <topology evidence="1">Multi-pass membrane protein</topology>
    </subcellularLocation>
</comment>
<dbReference type="InterPro" id="IPR011701">
    <property type="entry name" value="MFS"/>
</dbReference>
<dbReference type="GO" id="GO:0005886">
    <property type="term" value="C:plasma membrane"/>
    <property type="evidence" value="ECO:0007669"/>
    <property type="project" value="UniProtKB-SubCell"/>
</dbReference>
<name>A0A1C0AM87_9ACTN</name>
<dbReference type="Gene3D" id="1.20.1250.20">
    <property type="entry name" value="MFS general substrate transporter like domains"/>
    <property type="match status" value="1"/>
</dbReference>
<evidence type="ECO:0000256" key="3">
    <source>
        <dbReference type="ARBA" id="ARBA00022692"/>
    </source>
</evidence>
<keyword evidence="7" id="KW-1185">Reference proteome</keyword>
<dbReference type="SUPFAM" id="SSF103473">
    <property type="entry name" value="MFS general substrate transporter"/>
    <property type="match status" value="1"/>
</dbReference>
<dbReference type="CDD" id="cd06173">
    <property type="entry name" value="MFS_MefA_like"/>
    <property type="match status" value="1"/>
</dbReference>
<evidence type="ECO:0000256" key="2">
    <source>
        <dbReference type="ARBA" id="ARBA00022475"/>
    </source>
</evidence>